<evidence type="ECO:0000313" key="3">
    <source>
        <dbReference type="Proteomes" id="UP001195914"/>
    </source>
</evidence>
<feature type="region of interest" description="Disordered" evidence="1">
    <location>
        <begin position="973"/>
        <end position="1030"/>
    </location>
</feature>
<feature type="region of interest" description="Disordered" evidence="1">
    <location>
        <begin position="1136"/>
        <end position="1197"/>
    </location>
</feature>
<feature type="region of interest" description="Disordered" evidence="1">
    <location>
        <begin position="15"/>
        <end position="37"/>
    </location>
</feature>
<feature type="region of interest" description="Disordered" evidence="1">
    <location>
        <begin position="465"/>
        <end position="490"/>
    </location>
</feature>
<evidence type="ECO:0000256" key="1">
    <source>
        <dbReference type="SAM" id="MobiDB-lite"/>
    </source>
</evidence>
<comment type="caution">
    <text evidence="2">The sequence shown here is derived from an EMBL/GenBank/DDBJ whole genome shotgun (WGS) entry which is preliminary data.</text>
</comment>
<feature type="compositionally biased region" description="Basic residues" evidence="1">
    <location>
        <begin position="1348"/>
        <end position="1367"/>
    </location>
</feature>
<accession>A0AAD9LMA1</accession>
<feature type="compositionally biased region" description="Acidic residues" evidence="1">
    <location>
        <begin position="1016"/>
        <end position="1026"/>
    </location>
</feature>
<feature type="region of interest" description="Disordered" evidence="1">
    <location>
        <begin position="346"/>
        <end position="402"/>
    </location>
</feature>
<reference evidence="2" key="2">
    <citation type="submission" date="2021-05" db="EMBL/GenBank/DDBJ databases">
        <authorList>
            <person name="Pain A."/>
        </authorList>
    </citation>
    <scope>NUCLEOTIDE SEQUENCE</scope>
    <source>
        <strain evidence="2">1802A</strain>
    </source>
</reference>
<feature type="compositionally biased region" description="Polar residues" evidence="1">
    <location>
        <begin position="1303"/>
        <end position="1314"/>
    </location>
</feature>
<keyword evidence="3" id="KW-1185">Reference proteome</keyword>
<feature type="compositionally biased region" description="Polar residues" evidence="1">
    <location>
        <begin position="1136"/>
        <end position="1146"/>
    </location>
</feature>
<proteinExistence type="predicted"/>
<feature type="compositionally biased region" description="Acidic residues" evidence="1">
    <location>
        <begin position="973"/>
        <end position="998"/>
    </location>
</feature>
<feature type="compositionally biased region" description="Low complexity" evidence="1">
    <location>
        <begin position="1177"/>
        <end position="1189"/>
    </location>
</feature>
<organism evidence="2 3">
    <name type="scientific">Babesia divergens</name>
    <dbReference type="NCBI Taxonomy" id="32595"/>
    <lineage>
        <taxon>Eukaryota</taxon>
        <taxon>Sar</taxon>
        <taxon>Alveolata</taxon>
        <taxon>Apicomplexa</taxon>
        <taxon>Aconoidasida</taxon>
        <taxon>Piroplasmida</taxon>
        <taxon>Babesiidae</taxon>
        <taxon>Babesia</taxon>
    </lineage>
</organism>
<evidence type="ECO:0000313" key="2">
    <source>
        <dbReference type="EMBL" id="KAK1940269.1"/>
    </source>
</evidence>
<dbReference type="Proteomes" id="UP001195914">
    <property type="component" value="Unassembled WGS sequence"/>
</dbReference>
<reference evidence="2" key="1">
    <citation type="journal article" date="2014" name="Nucleic Acids Res.">
        <title>The evolutionary dynamics of variant antigen genes in Babesia reveal a history of genomic innovation underlying host-parasite interaction.</title>
        <authorList>
            <person name="Jackson A.P."/>
            <person name="Otto T.D."/>
            <person name="Darby A."/>
            <person name="Ramaprasad A."/>
            <person name="Xia D."/>
            <person name="Echaide I.E."/>
            <person name="Farber M."/>
            <person name="Gahlot S."/>
            <person name="Gamble J."/>
            <person name="Gupta D."/>
            <person name="Gupta Y."/>
            <person name="Jackson L."/>
            <person name="Malandrin L."/>
            <person name="Malas T.B."/>
            <person name="Moussa E."/>
            <person name="Nair M."/>
            <person name="Reid A.J."/>
            <person name="Sanders M."/>
            <person name="Sharma J."/>
            <person name="Tracey A."/>
            <person name="Quail M.A."/>
            <person name="Weir W."/>
            <person name="Wastling J.M."/>
            <person name="Hall N."/>
            <person name="Willadsen P."/>
            <person name="Lingelbach K."/>
            <person name="Shiels B."/>
            <person name="Tait A."/>
            <person name="Berriman M."/>
            <person name="Allred D.R."/>
            <person name="Pain A."/>
        </authorList>
    </citation>
    <scope>NUCLEOTIDE SEQUENCE</scope>
    <source>
        <strain evidence="2">1802A</strain>
    </source>
</reference>
<sequence length="1894" mass="216353">MTGQLMEQVLSVAGDHASGEADGIRDQPSSESLRGQLEQRVRQLENEGVGRYCACDASDEALITTLYDTGLSSMGFNAEESLIGGDVDNTFGTATCNDAVVTRNNERFHSEAAIPSSYSFFQEDGTVVRYVYDFVVLTPNGEKMAPLDQLGRGYTNMWLYGKLKPVTKVMDAGDLRMSMHPAVYDSSKNREGNKSKLTKKYKVVSVRVRIVDFFIDNGSMMTDVPAVLAVSEHDIYYRLDKAALRYTIQFASFLSLYDLATRISKEFQCNRNRRLSSIMKDMASEDKKASTTWGEPMKISGFSESMVDKALEFIYNECLYQHLFQNRRSSPMIDWIASDNAAEKPLALDNGSDGDKELVKQENSSDLPVDQEPTEEAKGNDSAPVATNMANDNGDESSDRVADDDISGIGLLLTDLLDRMREQRPFFFYDESFVLPEYLTKSQLVEKYMDRFTVKDVVAPVVKKKKTAPLKREPAQRSQVHTPPSTEPVEIKSKVSGRVIKRNSKLTDSDDLLPRLQIDEPKTAPKRAAVETAPDDSLQLKYQMLVDVEKQCNALALPDDFDYTSYNTASDLSGDDAGDQPLVLLNDFQAELKDARYYPRDIPLRLLKFYGLDDMLDLSNICRHLSANPSGLEPLLPRLSLAELEQSVVFTTSVDVIKPLEPCTYHFQNPKCICDFLTTQQDWFKNLSNSNQKVDGLFLSLIRHLLDYCRVDGFDYHLKFINDSFDLSDKKKEVQSREIKAGIGDTETLEHFITTHGGCMYRGRFRNISQDSDRQIPYVNSLRWNKRFKRVERLLSATRLHRYSPVSYEYQDDGILVTVDSRLAGVPIDILTNSRRRPMEYRVIYPQDVFEVLPIYSKKVDVWQEESLPKSHESSDVIDNLNKRLRSCLLDIFEVEKVEPFQHKPVLGFGFKEAQELFNVNIALQPSMLTEFTWPYLLRVNLFYAVYTCRRKYYYKLNAVRWGDAPVVGMNSIDEEEEEEEDVKEEENQDGDDTDVEDGTQTITGDTAPNTATHSDDEDEEEEEGEDGVKLGRRRGFGLNRYSPYYEFELEWYPDPVRVKHLFNGSISPEAIKVIMEKLRSGSYNELDVKDRLVLLRWLSEVLIAHPNAKKFIDMRNDEFYHLKAVLTKADYSQTSVVTQSDTQNSEADKLTDAENTTMGSADMTPDNDQDTTPNVSQGLQTTQGSQSGDMVKKKKPKEIMREVAELEERYMQRNVHLGRDRFYNDYYYFGPELGCRIYVRTLPASRFTAQRASVRSKHLRMPSFGPEKFKFDLSKYAKQIQEEHLFSTESKRGRHKKKGTDESGTSDSKQSQGAGEAGESAEIQSQIASGTLDNMSFGREEQAVQLVKRRRQKGRKPKMIKPRLRRSREFFDRHPTNFDNVTEYLSYLTHVPPRQCWGLMDSPKDVRMFIDRLSPLTINERYLQAKLLQLEPELNMLATIPQMPVECWKAPTPYGQLLASLSRGIWSYTTVLYDMAESTILRYDGLKTKIMPNSVDEIKTCYMRLVRFVQDSATKALKCCCGDSDSIVNVVLLLLEVVVLCEFVVARYCNWAHWAAVRPMWHSEVGAIYAELLNMNTHYGEPTEMRDVEFDKCLCVSRDGSVSLTPKEKALLLAIEEVGLWFRYMHVFHQERMDLFIQYKMTLNSLANIDQKTQLCRHIAQLKHGSLVYFFGGYKEWLTSLRECVGFPREFFTEMLSEFGTIPAGINETSLIKMVNSLTPIVPTETLETHIESVWFFDVPNYGPIVRMVLRSVAYEPFDPATDAPAPSCEEGQLVQYLQTIAASQAAQNRKNGTKADASEEQVVLREGSHESRRFVVYAPLEKQDDQPEFMLPLQFVAEHLKHVWQISSKCSLRNRKARVVGVEYGAADLWQMLTVDVDGQREMANFWEVSPS</sequence>
<feature type="region of interest" description="Disordered" evidence="1">
    <location>
        <begin position="1344"/>
        <end position="1368"/>
    </location>
</feature>
<feature type="compositionally biased region" description="Polar residues" evidence="1">
    <location>
        <begin position="999"/>
        <end position="1013"/>
    </location>
</feature>
<protein>
    <submittedName>
        <fullName evidence="2">Uncharacterized protein</fullName>
    </submittedName>
</protein>
<name>A0AAD9LMA1_BABDI</name>
<dbReference type="EMBL" id="JAHBMH010000003">
    <property type="protein sequence ID" value="KAK1940269.1"/>
    <property type="molecule type" value="Genomic_DNA"/>
</dbReference>
<gene>
    <name evidence="2" type="ORF">X943_001120</name>
</gene>
<feature type="region of interest" description="Disordered" evidence="1">
    <location>
        <begin position="1285"/>
        <end position="1323"/>
    </location>
</feature>